<dbReference type="GO" id="GO:0005774">
    <property type="term" value="C:vacuolar membrane"/>
    <property type="evidence" value="ECO:0007669"/>
    <property type="project" value="TreeGrafter"/>
</dbReference>
<evidence type="ECO:0000313" key="7">
    <source>
        <dbReference type="Proteomes" id="UP000037035"/>
    </source>
</evidence>
<feature type="compositionally biased region" description="Basic and acidic residues" evidence="4">
    <location>
        <begin position="1046"/>
        <end position="1060"/>
    </location>
</feature>
<dbReference type="PANTHER" id="PTHR46170">
    <property type="entry name" value="GATOR COMPLEX PROTEIN WDR59"/>
    <property type="match status" value="1"/>
</dbReference>
<keyword evidence="2" id="KW-0677">Repeat</keyword>
<gene>
    <name evidence="6" type="ORF">VP01_17g13</name>
</gene>
<dbReference type="Pfam" id="PF17120">
    <property type="entry name" value="zf-RING_16"/>
    <property type="match status" value="1"/>
</dbReference>
<dbReference type="Proteomes" id="UP000037035">
    <property type="component" value="Unassembled WGS sequence"/>
</dbReference>
<dbReference type="InterPro" id="IPR049567">
    <property type="entry name" value="WDR59-like"/>
</dbReference>
<evidence type="ECO:0000313" key="6">
    <source>
        <dbReference type="EMBL" id="KNZ59111.1"/>
    </source>
</evidence>
<feature type="compositionally biased region" description="Polar residues" evidence="4">
    <location>
        <begin position="410"/>
        <end position="425"/>
    </location>
</feature>
<feature type="repeat" description="WD" evidence="3">
    <location>
        <begin position="219"/>
        <end position="261"/>
    </location>
</feature>
<evidence type="ECO:0000256" key="1">
    <source>
        <dbReference type="ARBA" id="ARBA00022574"/>
    </source>
</evidence>
<dbReference type="OrthoDB" id="311712at2759"/>
<feature type="domain" description="WDR59/RTC1-like RING zinc finger" evidence="5">
    <location>
        <begin position="1247"/>
        <end position="1296"/>
    </location>
</feature>
<proteinExistence type="predicted"/>
<dbReference type="CDD" id="cd16488">
    <property type="entry name" value="mRING-H2-C3H3C2_Mio-like"/>
    <property type="match status" value="1"/>
</dbReference>
<evidence type="ECO:0000259" key="5">
    <source>
        <dbReference type="Pfam" id="PF17120"/>
    </source>
</evidence>
<feature type="region of interest" description="Disordered" evidence="4">
    <location>
        <begin position="1025"/>
        <end position="1081"/>
    </location>
</feature>
<dbReference type="PANTHER" id="PTHR46170:SF1">
    <property type="entry name" value="GATOR COMPLEX PROTEIN WDR59"/>
    <property type="match status" value="1"/>
</dbReference>
<feature type="region of interest" description="Disordered" evidence="4">
    <location>
        <begin position="667"/>
        <end position="687"/>
    </location>
</feature>
<dbReference type="SUPFAM" id="SSF50978">
    <property type="entry name" value="WD40 repeat-like"/>
    <property type="match status" value="1"/>
</dbReference>
<name>A0A0L6VE99_9BASI</name>
<comment type="caution">
    <text evidence="6">The sequence shown here is derived from an EMBL/GenBank/DDBJ whole genome shotgun (WGS) entry which is preliminary data.</text>
</comment>
<sequence>MAEDTFYQTLELALDQPVGCLSMRFQSRQQGHRTRFTKGTLHHRSPSSIPSTQIPGTLSHLGCCRHSMVSTSREKILGSINIIPEGSDLEPQLKYDSITHPIRTRITLKSHVSHSLTLYFYKLLLLIKHSLSCDINWSVFHLDILATCAIDSWTYTYDLRLARKTAVQGFCAWNCKSYLHLLLKSNGTGKTPIYWLPLTTQEFSYGIPAFNPAEPILQINAHNEKIYGIDWSRRASDGLVTCSLDKTVKFWSTNSIQQPTKTIQTSSPVRRARHLPFGHGVMTLPQRSDHVLKMWALDQPNSPIASFSGHQDTVREFVWRTRGGANSNFDDRQFQLVTWGNDRKLRLWPISTETLKKAGFKPGAPIDVRVTRKPASTTNKSFRQSSLAVPFLPSPPSISISPFRSGRVSHASSYTSSSIPTRTTQHPPPSPRPNKAHHHPPKTAGFTPDYHRHSRSLVAQNRHHRHPGYMTTQTTATLLNTPSHRRTWMEGVKLYRPSAPTTARTRSSSAIGISRSLSRGPRTTEAPVMDDFQPTPLSAKPQTLGKELTVAQRNFPRITFEQIAVQSRTCSVGLYGPWAARGGIAFLRIMFSFPKFYPELMPPTIEIERSPDVSARTRAFLLKSARELMRDHVHHRKPAAFESCLKFLLGDRSAALEAAKVDRFVDSDEEMREPTPGMRPDVLQNNVSVPSPRQAGACFTVEGRLIIFYCGDFRTVQSPKVEMAFPKRNYKFEAFGSLTVTPISHKNRPGGTRPGLDEESSESDEALKLPMSRRIRMRSDLISVAPGPLPAREISTLVTIRSLAMLRPLPTPNLDTHDPMAVIDSLLNLTLNVDPIRYRTWVLVRLFILSSREPHLCQPENAAVFLEILKYLRGIHDLETLGYIACVMEMNRRAACGSRRRRLGGCEDHAGAATAADEERAGTTTDYFNLKGVLSGQQTALKPTGSQGLGLIQTPDLPVAVEASQSPSKGSWSTFFLSLTQGATLSNPSVGPAANRASNSSTGLAFCNTTTPSPDRAVAMLKQQLAGSSNPPHHHHSVEGSGIPPKRVDPPKFSRLDNDGSNKNVKWPHTFPVKSGPNTPRKRQLIIVKKLPLDKEENNSHEEALETRRRTTIEDEEDPVIQAQLEGYKYYLCDLLLRRGKFIERAVVVKLLRVPPSEGASISIHSTFSERARLASGLERSCERDIRLMSVWYKVGLELVLLCPICGTAMASSDSHLTSTAVTGTSDNAGSVRVTCMTCNRGRRGSLCVICHRPVAGLARDCVRCFHGGHLVCLAWWWTDAGGRWCPTGCGCLCSVASPHHEQQQQLLGHEYPPTDLARLSRSSSNLAATTTTTTTATTSSPCTFFTDQIFLP</sequence>
<dbReference type="GO" id="GO:1904263">
    <property type="term" value="P:positive regulation of TORC1 signaling"/>
    <property type="evidence" value="ECO:0007669"/>
    <property type="project" value="TreeGrafter"/>
</dbReference>
<dbReference type="PROSITE" id="PS50082">
    <property type="entry name" value="WD_REPEATS_2"/>
    <property type="match status" value="1"/>
</dbReference>
<feature type="region of interest" description="Disordered" evidence="4">
    <location>
        <begin position="499"/>
        <end position="541"/>
    </location>
</feature>
<dbReference type="GO" id="GO:0035859">
    <property type="term" value="C:Seh1-associated complex"/>
    <property type="evidence" value="ECO:0007669"/>
    <property type="project" value="TreeGrafter"/>
</dbReference>
<dbReference type="InterPro" id="IPR049566">
    <property type="entry name" value="WDR59_RTC1-like_RING_Znf"/>
</dbReference>
<feature type="compositionally biased region" description="Low complexity" evidence="4">
    <location>
        <begin position="499"/>
        <end position="520"/>
    </location>
</feature>
<protein>
    <recommendedName>
        <fullName evidence="5">WDR59/RTC1-like RING zinc finger domain-containing protein</fullName>
    </recommendedName>
</protein>
<accession>A0A0L6VE99</accession>
<organism evidence="6 7">
    <name type="scientific">Puccinia sorghi</name>
    <dbReference type="NCBI Taxonomy" id="27349"/>
    <lineage>
        <taxon>Eukaryota</taxon>
        <taxon>Fungi</taxon>
        <taxon>Dikarya</taxon>
        <taxon>Basidiomycota</taxon>
        <taxon>Pucciniomycotina</taxon>
        <taxon>Pucciniomycetes</taxon>
        <taxon>Pucciniales</taxon>
        <taxon>Pucciniaceae</taxon>
        <taxon>Puccinia</taxon>
    </lineage>
</organism>
<evidence type="ECO:0000256" key="3">
    <source>
        <dbReference type="PROSITE-ProRule" id="PRU00221"/>
    </source>
</evidence>
<dbReference type="PROSITE" id="PS50294">
    <property type="entry name" value="WD_REPEATS_REGION"/>
    <property type="match status" value="1"/>
</dbReference>
<feature type="compositionally biased region" description="Polar residues" evidence="4">
    <location>
        <begin position="996"/>
        <end position="1010"/>
    </location>
</feature>
<dbReference type="InterPro" id="IPR015943">
    <property type="entry name" value="WD40/YVTN_repeat-like_dom_sf"/>
</dbReference>
<feature type="region of interest" description="Disordered" evidence="4">
    <location>
        <begin position="743"/>
        <end position="765"/>
    </location>
</feature>
<dbReference type="STRING" id="27349.A0A0L6VE99"/>
<feature type="region of interest" description="Disordered" evidence="4">
    <location>
        <begin position="989"/>
        <end position="1010"/>
    </location>
</feature>
<evidence type="ECO:0000256" key="4">
    <source>
        <dbReference type="SAM" id="MobiDB-lite"/>
    </source>
</evidence>
<keyword evidence="7" id="KW-1185">Reference proteome</keyword>
<reference evidence="6 7" key="1">
    <citation type="submission" date="2015-08" db="EMBL/GenBank/DDBJ databases">
        <title>Next Generation Sequencing and Analysis of the Genome of Puccinia sorghi L Schw, the Causal Agent of Maize Common Rust.</title>
        <authorList>
            <person name="Rochi L."/>
            <person name="Burguener G."/>
            <person name="Darino M."/>
            <person name="Turjanski A."/>
            <person name="Kreff E."/>
            <person name="Dieguez M.J."/>
            <person name="Sacco F."/>
        </authorList>
    </citation>
    <scope>NUCLEOTIDE SEQUENCE [LARGE SCALE GENOMIC DNA]</scope>
    <source>
        <strain evidence="6 7">RO10H11247</strain>
    </source>
</reference>
<dbReference type="GO" id="GO:0034198">
    <property type="term" value="P:cellular response to amino acid starvation"/>
    <property type="evidence" value="ECO:0007669"/>
    <property type="project" value="TreeGrafter"/>
</dbReference>
<dbReference type="GO" id="GO:0035591">
    <property type="term" value="F:signaling adaptor activity"/>
    <property type="evidence" value="ECO:0007669"/>
    <property type="project" value="TreeGrafter"/>
</dbReference>
<dbReference type="VEuPathDB" id="FungiDB:VP01_17g13"/>
<dbReference type="Gene3D" id="2.130.10.10">
    <property type="entry name" value="YVTN repeat-like/Quinoprotein amine dehydrogenase"/>
    <property type="match status" value="1"/>
</dbReference>
<feature type="region of interest" description="Disordered" evidence="4">
    <location>
        <begin position="399"/>
        <end position="448"/>
    </location>
</feature>
<dbReference type="SMART" id="SM00320">
    <property type="entry name" value="WD40"/>
    <property type="match status" value="2"/>
</dbReference>
<evidence type="ECO:0000256" key="2">
    <source>
        <dbReference type="ARBA" id="ARBA00022737"/>
    </source>
</evidence>
<dbReference type="EMBL" id="LAVV01006615">
    <property type="protein sequence ID" value="KNZ59111.1"/>
    <property type="molecule type" value="Genomic_DNA"/>
</dbReference>
<keyword evidence="1 3" id="KW-0853">WD repeat</keyword>
<dbReference type="InterPro" id="IPR001680">
    <property type="entry name" value="WD40_rpt"/>
</dbReference>
<dbReference type="InterPro" id="IPR036322">
    <property type="entry name" value="WD40_repeat_dom_sf"/>
</dbReference>